<gene>
    <name evidence="1" type="ORF">N7476_000839</name>
</gene>
<sequence>MAVADPPPWLLPSIYPSTRCKANTPPTWLVVFICPLEDIERTSMMTKLSSVDEEWPNSPRNEMRRLVEIPWLMDYKPPTSVIFHMLKEDPLIFIDDQSRADHSAIIAWKTSKESVPEAARVPIGRANMLLGIAVEGGLSSEYTRILPEPEEEKAVQPYNNVLPSHLLGLSLQPFTPTLISLVHLSKTVQENIESMIDCPTIIHNWPENQEPCSRAQHYRMFQALKICREGNYQAFAFFIDDDAEGYHIVTAKGSSVPNFSDPEASKLELYTLPFDKVAQSWNAAWNPESHIPTRLPSGPYMYNPAMYEIQVSGGEPIVNPDDIAGSLDTDVVFILEQMTPTELRKIQSEMFTITEQNWMWVDVSDRLASPDIQGLLTYFESGAFTKYSPPNNFLAVDRKTLSDAIEPIDDRDDCEAIIVASYEEGDVWFHDDMYNTFGHISTGYGYERRDPEEADSDYISLSIENVSWSEMCGGSPIVYWSAYRAWAEEHSDGDNAFKRFSGNLFARSFGLDGMKVYQEGKAGFATE</sequence>
<organism evidence="1 2">
    <name type="scientific">Penicillium atrosanguineum</name>
    <dbReference type="NCBI Taxonomy" id="1132637"/>
    <lineage>
        <taxon>Eukaryota</taxon>
        <taxon>Fungi</taxon>
        <taxon>Dikarya</taxon>
        <taxon>Ascomycota</taxon>
        <taxon>Pezizomycotina</taxon>
        <taxon>Eurotiomycetes</taxon>
        <taxon>Eurotiomycetidae</taxon>
        <taxon>Eurotiales</taxon>
        <taxon>Aspergillaceae</taxon>
        <taxon>Penicillium</taxon>
    </lineage>
</organism>
<reference evidence="1" key="2">
    <citation type="journal article" date="2023" name="IMA Fungus">
        <title>Comparative genomic study of the Penicillium genus elucidates a diverse pangenome and 15 lateral gene transfer events.</title>
        <authorList>
            <person name="Petersen C."/>
            <person name="Sorensen T."/>
            <person name="Nielsen M.R."/>
            <person name="Sondergaard T.E."/>
            <person name="Sorensen J.L."/>
            <person name="Fitzpatrick D.A."/>
            <person name="Frisvad J.C."/>
            <person name="Nielsen K.L."/>
        </authorList>
    </citation>
    <scope>NUCLEOTIDE SEQUENCE</scope>
    <source>
        <strain evidence="1">IBT 21472</strain>
    </source>
</reference>
<dbReference type="OrthoDB" id="4292696at2759"/>
<protein>
    <submittedName>
        <fullName evidence="1">Uncharacterized protein</fullName>
    </submittedName>
</protein>
<dbReference type="EMBL" id="JAPZBO010000001">
    <property type="protein sequence ID" value="KAJ5331056.1"/>
    <property type="molecule type" value="Genomic_DNA"/>
</dbReference>
<accession>A0A9W9UC40</accession>
<evidence type="ECO:0000313" key="2">
    <source>
        <dbReference type="Proteomes" id="UP001147746"/>
    </source>
</evidence>
<proteinExistence type="predicted"/>
<evidence type="ECO:0000313" key="1">
    <source>
        <dbReference type="EMBL" id="KAJ5331056.1"/>
    </source>
</evidence>
<dbReference type="Proteomes" id="UP001147746">
    <property type="component" value="Unassembled WGS sequence"/>
</dbReference>
<reference evidence="1" key="1">
    <citation type="submission" date="2022-12" db="EMBL/GenBank/DDBJ databases">
        <authorList>
            <person name="Petersen C."/>
        </authorList>
    </citation>
    <scope>NUCLEOTIDE SEQUENCE</scope>
    <source>
        <strain evidence="1">IBT 21472</strain>
    </source>
</reference>
<comment type="caution">
    <text evidence="1">The sequence shown here is derived from an EMBL/GenBank/DDBJ whole genome shotgun (WGS) entry which is preliminary data.</text>
</comment>
<keyword evidence="2" id="KW-1185">Reference proteome</keyword>
<name>A0A9W9UC40_9EURO</name>
<dbReference type="AlphaFoldDB" id="A0A9W9UC40"/>